<dbReference type="GO" id="GO:0008076">
    <property type="term" value="C:voltage-gated potassium channel complex"/>
    <property type="evidence" value="ECO:0007669"/>
    <property type="project" value="InterPro"/>
</dbReference>
<gene>
    <name evidence="11" type="ORF">D9F05_18035</name>
</gene>
<evidence type="ECO:0000256" key="3">
    <source>
        <dbReference type="ARBA" id="ARBA00022692"/>
    </source>
</evidence>
<feature type="transmembrane region" description="Helical" evidence="9">
    <location>
        <begin position="66"/>
        <end position="87"/>
    </location>
</feature>
<sequence>MPSGLSALSSFLLIRTVPKVGKCMRHHSSGLRSMDLLMALLSIVSVVLVGFRWLGARHFTPETLSLFYDLDSLICYVFLAHFTYGWFRASDKRAFFKANWFYLPGSLPMVEQLRWARLIQLYRVIQLLRSNPDLLAIVRRGRNESRLAGILLIFFLQIGVGTALIYWVEGDRPGSQIHNAYDAFWWTLVTLSTIGYGDIVPQTEEGRFVASLMIIFGVGLFSALSGFMASLFLQHGRGDNELEKWRHQQSAQQDLLLQELRALREEVKALKQK</sequence>
<dbReference type="EMBL" id="RNRV01000038">
    <property type="protein sequence ID" value="MHO06237.1"/>
    <property type="molecule type" value="Genomic_DNA"/>
</dbReference>
<dbReference type="AlphaFoldDB" id="A0A3L0W744"/>
<keyword evidence="2" id="KW-0813">Transport</keyword>
<dbReference type="SUPFAM" id="SSF81324">
    <property type="entry name" value="Voltage-gated potassium channels"/>
    <property type="match status" value="1"/>
</dbReference>
<keyword evidence="5" id="KW-0406">Ion transport</keyword>
<keyword evidence="8" id="KW-0175">Coiled coil</keyword>
<feature type="transmembrane region" description="Helical" evidence="9">
    <location>
        <begin position="147"/>
        <end position="168"/>
    </location>
</feature>
<dbReference type="Gene3D" id="1.10.287.70">
    <property type="match status" value="1"/>
</dbReference>
<dbReference type="PANTHER" id="PTHR11537:SF254">
    <property type="entry name" value="POTASSIUM VOLTAGE-GATED CHANNEL PROTEIN SHAB"/>
    <property type="match status" value="1"/>
</dbReference>
<accession>A0A3L0W744</accession>
<feature type="coiled-coil region" evidence="8">
    <location>
        <begin position="246"/>
        <end position="273"/>
    </location>
</feature>
<protein>
    <submittedName>
        <fullName evidence="11">Ion transporter</fullName>
    </submittedName>
</protein>
<evidence type="ECO:0000313" key="11">
    <source>
        <dbReference type="EMBL" id="MHO06237.1"/>
    </source>
</evidence>
<keyword evidence="6 9" id="KW-0472">Membrane</keyword>
<dbReference type="InterPro" id="IPR028325">
    <property type="entry name" value="VG_K_chnl"/>
</dbReference>
<feature type="transmembrane region" description="Helical" evidence="9">
    <location>
        <begin position="34"/>
        <end position="54"/>
    </location>
</feature>
<evidence type="ECO:0000256" key="1">
    <source>
        <dbReference type="ARBA" id="ARBA00004141"/>
    </source>
</evidence>
<keyword evidence="4 9" id="KW-1133">Transmembrane helix</keyword>
<evidence type="ECO:0000256" key="8">
    <source>
        <dbReference type="SAM" id="Coils"/>
    </source>
</evidence>
<evidence type="ECO:0000256" key="6">
    <source>
        <dbReference type="ARBA" id="ARBA00023136"/>
    </source>
</evidence>
<dbReference type="InterPro" id="IPR027359">
    <property type="entry name" value="Volt_channel_dom_sf"/>
</dbReference>
<comment type="subcellular location">
    <subcellularLocation>
        <location evidence="1">Membrane</location>
        <topology evidence="1">Multi-pass membrane protein</topology>
    </subcellularLocation>
</comment>
<dbReference type="PANTHER" id="PTHR11537">
    <property type="entry name" value="VOLTAGE-GATED POTASSIUM CHANNEL"/>
    <property type="match status" value="1"/>
</dbReference>
<feature type="domain" description="Potassium channel" evidence="10">
    <location>
        <begin position="158"/>
        <end position="232"/>
    </location>
</feature>
<proteinExistence type="predicted"/>
<organism evidence="11">
    <name type="scientific">Escherichia coli</name>
    <dbReference type="NCBI Taxonomy" id="562"/>
    <lineage>
        <taxon>Bacteria</taxon>
        <taxon>Pseudomonadati</taxon>
        <taxon>Pseudomonadota</taxon>
        <taxon>Gammaproteobacteria</taxon>
        <taxon>Enterobacterales</taxon>
        <taxon>Enterobacteriaceae</taxon>
        <taxon>Escherichia</taxon>
    </lineage>
</organism>
<evidence type="ECO:0000256" key="9">
    <source>
        <dbReference type="SAM" id="Phobius"/>
    </source>
</evidence>
<keyword evidence="7" id="KW-0407">Ion channel</keyword>
<feature type="transmembrane region" description="Helical" evidence="9">
    <location>
        <begin position="183"/>
        <end position="200"/>
    </location>
</feature>
<evidence type="ECO:0000256" key="5">
    <source>
        <dbReference type="ARBA" id="ARBA00023065"/>
    </source>
</evidence>
<evidence type="ECO:0000256" key="4">
    <source>
        <dbReference type="ARBA" id="ARBA00022989"/>
    </source>
</evidence>
<dbReference type="PRINTS" id="PR00169">
    <property type="entry name" value="KCHANNEL"/>
</dbReference>
<feature type="transmembrane region" description="Helical" evidence="9">
    <location>
        <begin position="212"/>
        <end position="233"/>
    </location>
</feature>
<dbReference type="Gene3D" id="1.20.120.350">
    <property type="entry name" value="Voltage-gated potassium channels. Chain C"/>
    <property type="match status" value="1"/>
</dbReference>
<keyword evidence="3 9" id="KW-0812">Transmembrane</keyword>
<dbReference type="InterPro" id="IPR013099">
    <property type="entry name" value="K_chnl_dom"/>
</dbReference>
<evidence type="ECO:0000256" key="7">
    <source>
        <dbReference type="ARBA" id="ARBA00023303"/>
    </source>
</evidence>
<evidence type="ECO:0000256" key="2">
    <source>
        <dbReference type="ARBA" id="ARBA00022448"/>
    </source>
</evidence>
<dbReference type="Pfam" id="PF07885">
    <property type="entry name" value="Ion_trans_2"/>
    <property type="match status" value="1"/>
</dbReference>
<dbReference type="GO" id="GO:0001508">
    <property type="term" value="P:action potential"/>
    <property type="evidence" value="ECO:0007669"/>
    <property type="project" value="TreeGrafter"/>
</dbReference>
<comment type="caution">
    <text evidence="11">The sequence shown here is derived from an EMBL/GenBank/DDBJ whole genome shotgun (WGS) entry which is preliminary data.</text>
</comment>
<dbReference type="GO" id="GO:0005249">
    <property type="term" value="F:voltage-gated potassium channel activity"/>
    <property type="evidence" value="ECO:0007669"/>
    <property type="project" value="InterPro"/>
</dbReference>
<reference evidence="11" key="1">
    <citation type="submission" date="2018-10" db="EMBL/GenBank/DDBJ databases">
        <authorList>
            <consortium name="NARMS: The National Antimicrobial Resistance Monitoring System"/>
        </authorList>
    </citation>
    <scope>NUCLEOTIDE SEQUENCE [LARGE SCALE GENOMIC DNA]</scope>
    <source>
        <strain evidence="11">CVM N17EC0388</strain>
    </source>
</reference>
<name>A0A3L0W744_ECOLX</name>
<evidence type="ECO:0000259" key="10">
    <source>
        <dbReference type="Pfam" id="PF07885"/>
    </source>
</evidence>